<dbReference type="EMBL" id="KN651037">
    <property type="protein sequence ID" value="KHN31539.1"/>
    <property type="molecule type" value="Genomic_DNA"/>
</dbReference>
<dbReference type="PANTHER" id="PTHR47186">
    <property type="entry name" value="LEUCINE-RICH REPEAT-CONTAINING PROTEIN 57"/>
    <property type="match status" value="1"/>
</dbReference>
<dbReference type="InterPro" id="IPR032675">
    <property type="entry name" value="LRR_dom_sf"/>
</dbReference>
<dbReference type="InterPro" id="IPR001611">
    <property type="entry name" value="Leu-rich_rpt"/>
</dbReference>
<gene>
    <name evidence="3" type="ORF">glysoja_029674</name>
</gene>
<dbReference type="Pfam" id="PF00560">
    <property type="entry name" value="LRR_1"/>
    <property type="match status" value="1"/>
</dbReference>
<name>A0A0B2RGT3_GLYSO</name>
<accession>A0A0B2RGT3</accession>
<dbReference type="Gene3D" id="3.80.10.10">
    <property type="entry name" value="Ribonuclease Inhibitor"/>
    <property type="match status" value="2"/>
</dbReference>
<protein>
    <submittedName>
        <fullName evidence="3">Putative WRKY transcription factor 19</fullName>
    </submittedName>
</protein>
<dbReference type="Pfam" id="PF23286">
    <property type="entry name" value="LRR_13"/>
    <property type="match status" value="1"/>
</dbReference>
<keyword evidence="1" id="KW-0611">Plant defense</keyword>
<dbReference type="PANTHER" id="PTHR47186:SF3">
    <property type="entry name" value="OS09G0267800 PROTEIN"/>
    <property type="match status" value="1"/>
</dbReference>
<feature type="domain" description="Disease resistance protein RPS4B/Roq1-like leucine-rich repeats" evidence="2">
    <location>
        <begin position="109"/>
        <end position="192"/>
    </location>
</feature>
<sequence length="334" mass="37940">MALQQVADLSDYHFKDGDAYEYKFIGSIVEELSRKISRASLHVADYPVGLESQVTEIPDVSDLPNLRELSFEECESLVAVDDSIGFLNKLKILNAKGCSKLTSFPPLNLTSLETLELSGCSSLEYFPEILGEMKNIKILYLIDLPIKELPFSFQNLIGLSEINLNRCGIVQLRSSLAMMPELSAFYIADCNRWQWVESEEGSKRFTHVEYLDLSGNNFTILPEFFKELQFLRALMVSDCEHLQEIRGLPPNLEFFDARNCASLTSSSKSMLLNQKLHEAGGTNFMFTGTRIPEWLDQQSSGHSSSFWKLYDSRNKNTRVVGSAKQWTFKFFLVS</sequence>
<dbReference type="InterPro" id="IPR058546">
    <property type="entry name" value="RPS4B/Roq1-like_LRR"/>
</dbReference>
<evidence type="ECO:0000259" key="2">
    <source>
        <dbReference type="Pfam" id="PF23286"/>
    </source>
</evidence>
<dbReference type="AlphaFoldDB" id="A0A0B2RGT3"/>
<reference evidence="3" key="1">
    <citation type="submission" date="2014-07" db="EMBL/GenBank/DDBJ databases">
        <title>Identification of a novel salt tolerance gene in wild soybean by whole-genome sequencing.</title>
        <authorList>
            <person name="Lam H.-M."/>
            <person name="Qi X."/>
            <person name="Li M.-W."/>
            <person name="Liu X."/>
            <person name="Xie M."/>
            <person name="Ni M."/>
            <person name="Xu X."/>
        </authorList>
    </citation>
    <scope>NUCLEOTIDE SEQUENCE [LARGE SCALE GENOMIC DNA]</scope>
    <source>
        <tissue evidence="3">Root</tissue>
    </source>
</reference>
<organism evidence="3">
    <name type="scientific">Glycine soja</name>
    <name type="common">Wild soybean</name>
    <dbReference type="NCBI Taxonomy" id="3848"/>
    <lineage>
        <taxon>Eukaryota</taxon>
        <taxon>Viridiplantae</taxon>
        <taxon>Streptophyta</taxon>
        <taxon>Embryophyta</taxon>
        <taxon>Tracheophyta</taxon>
        <taxon>Spermatophyta</taxon>
        <taxon>Magnoliopsida</taxon>
        <taxon>eudicotyledons</taxon>
        <taxon>Gunneridae</taxon>
        <taxon>Pentapetalae</taxon>
        <taxon>rosids</taxon>
        <taxon>fabids</taxon>
        <taxon>Fabales</taxon>
        <taxon>Fabaceae</taxon>
        <taxon>Papilionoideae</taxon>
        <taxon>50 kb inversion clade</taxon>
        <taxon>NPAAA clade</taxon>
        <taxon>indigoferoid/millettioid clade</taxon>
        <taxon>Phaseoleae</taxon>
        <taxon>Glycine</taxon>
        <taxon>Glycine subgen. Soja</taxon>
    </lineage>
</organism>
<evidence type="ECO:0000256" key="1">
    <source>
        <dbReference type="ARBA" id="ARBA00022821"/>
    </source>
</evidence>
<dbReference type="Proteomes" id="UP000053555">
    <property type="component" value="Unassembled WGS sequence"/>
</dbReference>
<dbReference type="SUPFAM" id="SSF52047">
    <property type="entry name" value="RNI-like"/>
    <property type="match status" value="1"/>
</dbReference>
<evidence type="ECO:0000313" key="3">
    <source>
        <dbReference type="EMBL" id="KHN31539.1"/>
    </source>
</evidence>
<proteinExistence type="predicted"/>